<keyword evidence="4 6" id="KW-0808">Transferase</keyword>
<dbReference type="Pfam" id="PF00155">
    <property type="entry name" value="Aminotran_1_2"/>
    <property type="match status" value="1"/>
</dbReference>
<evidence type="ECO:0000256" key="5">
    <source>
        <dbReference type="ARBA" id="ARBA00022898"/>
    </source>
</evidence>
<comment type="similarity">
    <text evidence="2 6">Belongs to the class-I pyridoxal-phosphate-dependent aminotransferase family.</text>
</comment>
<dbReference type="InterPro" id="IPR015422">
    <property type="entry name" value="PyrdxlP-dep_Trfase_small"/>
</dbReference>
<dbReference type="AlphaFoldDB" id="A0A964TDZ7"/>
<organism evidence="8 9">
    <name type="scientific">Flagellimonas ochracea</name>
    <dbReference type="NCBI Taxonomy" id="2696472"/>
    <lineage>
        <taxon>Bacteria</taxon>
        <taxon>Pseudomonadati</taxon>
        <taxon>Bacteroidota</taxon>
        <taxon>Flavobacteriia</taxon>
        <taxon>Flavobacteriales</taxon>
        <taxon>Flavobacteriaceae</taxon>
        <taxon>Flagellimonas</taxon>
    </lineage>
</organism>
<dbReference type="EC" id="2.6.1.-" evidence="6"/>
<evidence type="ECO:0000256" key="1">
    <source>
        <dbReference type="ARBA" id="ARBA00001933"/>
    </source>
</evidence>
<dbReference type="GO" id="GO:0006520">
    <property type="term" value="P:amino acid metabolic process"/>
    <property type="evidence" value="ECO:0007669"/>
    <property type="project" value="InterPro"/>
</dbReference>
<gene>
    <name evidence="8" type="ORF">GTQ34_09930</name>
</gene>
<dbReference type="SUPFAM" id="SSF53383">
    <property type="entry name" value="PLP-dependent transferases"/>
    <property type="match status" value="1"/>
</dbReference>
<dbReference type="InterPro" id="IPR050596">
    <property type="entry name" value="AspAT/PAT-like"/>
</dbReference>
<evidence type="ECO:0000256" key="3">
    <source>
        <dbReference type="ARBA" id="ARBA00022576"/>
    </source>
</evidence>
<evidence type="ECO:0000256" key="6">
    <source>
        <dbReference type="RuleBase" id="RU000481"/>
    </source>
</evidence>
<dbReference type="InterPro" id="IPR004838">
    <property type="entry name" value="NHTrfase_class1_PyrdxlP-BS"/>
</dbReference>
<evidence type="ECO:0000256" key="2">
    <source>
        <dbReference type="ARBA" id="ARBA00007441"/>
    </source>
</evidence>
<evidence type="ECO:0000256" key="4">
    <source>
        <dbReference type="ARBA" id="ARBA00022679"/>
    </source>
</evidence>
<dbReference type="GO" id="GO:0030170">
    <property type="term" value="F:pyridoxal phosphate binding"/>
    <property type="evidence" value="ECO:0007669"/>
    <property type="project" value="InterPro"/>
</dbReference>
<dbReference type="Gene3D" id="3.90.1150.10">
    <property type="entry name" value="Aspartate Aminotransferase, domain 1"/>
    <property type="match status" value="1"/>
</dbReference>
<comment type="cofactor">
    <cofactor evidence="1 6">
        <name>pyridoxal 5'-phosphate</name>
        <dbReference type="ChEBI" id="CHEBI:597326"/>
    </cofactor>
</comment>
<dbReference type="PANTHER" id="PTHR46383:SF1">
    <property type="entry name" value="ASPARTATE AMINOTRANSFERASE"/>
    <property type="match status" value="1"/>
</dbReference>
<feature type="domain" description="Aminotransferase class I/classII large" evidence="7">
    <location>
        <begin position="33"/>
        <end position="377"/>
    </location>
</feature>
<evidence type="ECO:0000313" key="8">
    <source>
        <dbReference type="EMBL" id="NAY92238.1"/>
    </source>
</evidence>
<dbReference type="InterPro" id="IPR015421">
    <property type="entry name" value="PyrdxlP-dep_Trfase_major"/>
</dbReference>
<dbReference type="PROSITE" id="PS00105">
    <property type="entry name" value="AA_TRANSFER_CLASS_1"/>
    <property type="match status" value="1"/>
</dbReference>
<keyword evidence="9" id="KW-1185">Reference proteome</keyword>
<sequence length="422" mass="47468">MIEINTRIQNLKPSATLAINQKVKRLRNQGHIVYNFGFGQSPFTIHQKIVAALIDNADNNDYLPSTGLPELKENISSYLKKYHRVVANPKYIYIGPGSKELLYQTILMLEGVFLIPQGSWVSYLPQVKSKGGKYAILKTPHENNYKVTADILLDYCANNFAGQKNLILNSPNNPTGAVYSAEELKSLSEVCKEHNIIVLSDEIYSLLSFQNGRSSSIGEYYPKKTIVFGGLSKIFSAGGYRLGFMALPQELKFMHENFSSLFSETFSAVASPIQYAACEAFSLKKEVLEQITTNTAILKTIGHYVFNELEGIGVKCTQPQGGFYIMVDFEKYRALFAEKQLFTSKEIANYLLEYGGIALLPGSDFYYNENTLNFRLAYVDFDGKSATKGFSKNHVSDQSFIEQYCPNIYHGLKQLKSILKKM</sequence>
<dbReference type="InterPro" id="IPR004839">
    <property type="entry name" value="Aminotransferase_I/II_large"/>
</dbReference>
<dbReference type="RefSeq" id="WP_166523622.1">
    <property type="nucleotide sequence ID" value="NZ_JAAABI010000002.1"/>
</dbReference>
<evidence type="ECO:0000313" key="9">
    <source>
        <dbReference type="Proteomes" id="UP000667650"/>
    </source>
</evidence>
<dbReference type="PANTHER" id="PTHR46383">
    <property type="entry name" value="ASPARTATE AMINOTRANSFERASE"/>
    <property type="match status" value="1"/>
</dbReference>
<keyword evidence="3 6" id="KW-0032">Aminotransferase</keyword>
<dbReference type="GO" id="GO:0008483">
    <property type="term" value="F:transaminase activity"/>
    <property type="evidence" value="ECO:0007669"/>
    <property type="project" value="UniProtKB-KW"/>
</dbReference>
<dbReference type="InterPro" id="IPR015424">
    <property type="entry name" value="PyrdxlP-dep_Trfase"/>
</dbReference>
<dbReference type="Gene3D" id="3.40.640.10">
    <property type="entry name" value="Type I PLP-dependent aspartate aminotransferase-like (Major domain)"/>
    <property type="match status" value="1"/>
</dbReference>
<proteinExistence type="inferred from homology"/>
<accession>A0A964TDZ7</accession>
<name>A0A964TDZ7_9FLAO</name>
<evidence type="ECO:0000259" key="7">
    <source>
        <dbReference type="Pfam" id="PF00155"/>
    </source>
</evidence>
<dbReference type="Proteomes" id="UP000667650">
    <property type="component" value="Unassembled WGS sequence"/>
</dbReference>
<dbReference type="EMBL" id="JAAABI010000002">
    <property type="protein sequence ID" value="NAY92238.1"/>
    <property type="molecule type" value="Genomic_DNA"/>
</dbReference>
<reference evidence="8" key="1">
    <citation type="submission" date="2020-01" db="EMBL/GenBank/DDBJ databases">
        <title>Muricauda ochracea sp. nov., isolated from a tidal flat of Garorim bay in Korea.</title>
        <authorList>
            <person name="Kim D."/>
            <person name="Yoo Y."/>
            <person name="Kim J.-J."/>
        </authorList>
    </citation>
    <scope>NUCLEOTIDE SEQUENCE</scope>
    <source>
        <strain evidence="8">JGD-17</strain>
    </source>
</reference>
<keyword evidence="5" id="KW-0663">Pyridoxal phosphate</keyword>
<dbReference type="CDD" id="cd00609">
    <property type="entry name" value="AAT_like"/>
    <property type="match status" value="1"/>
</dbReference>
<comment type="caution">
    <text evidence="8">The sequence shown here is derived from an EMBL/GenBank/DDBJ whole genome shotgun (WGS) entry which is preliminary data.</text>
</comment>
<protein>
    <recommendedName>
        <fullName evidence="6">Aminotransferase</fullName>
        <ecNumber evidence="6">2.6.1.-</ecNumber>
    </recommendedName>
</protein>